<reference evidence="2" key="1">
    <citation type="submission" date="2021-09" db="EMBL/GenBank/DDBJ databases">
        <authorList>
            <consortium name="Pathogen Informatics"/>
        </authorList>
    </citation>
    <scope>NUCLEOTIDE SEQUENCE</scope>
</reference>
<protein>
    <submittedName>
        <fullName evidence="2">Uncharacterized protein</fullName>
    </submittedName>
</protein>
<feature type="transmembrane region" description="Helical" evidence="1">
    <location>
        <begin position="43"/>
        <end position="68"/>
    </location>
</feature>
<keyword evidence="3" id="KW-1185">Reference proteome</keyword>
<proteinExistence type="predicted"/>
<evidence type="ECO:0000313" key="2">
    <source>
        <dbReference type="EMBL" id="CAG9536032.1"/>
    </source>
</evidence>
<evidence type="ECO:0000256" key="1">
    <source>
        <dbReference type="SAM" id="Phobius"/>
    </source>
</evidence>
<gene>
    <name evidence="2" type="ORF">CJOHNSTONI_LOCUS5995</name>
</gene>
<keyword evidence="1" id="KW-0812">Transmembrane</keyword>
<dbReference type="EMBL" id="CAKAEH010001423">
    <property type="protein sequence ID" value="CAG9536032.1"/>
    <property type="molecule type" value="Genomic_DNA"/>
</dbReference>
<sequence>MYARKRLGSKQSLNIITMLTYAQNIVSLPILGCYLSQCTNFHLFIFCPFNSIFVICYAGCSATAILLANQLARSEHVSLRKEYLPRSMGTTEVVIYKSNNSHFASRIRAMDSKTRFVKRPQEDNNHCKQKAHDDLITHVLTKLS</sequence>
<keyword evidence="1" id="KW-1133">Transmembrane helix</keyword>
<organism evidence="2 3">
    <name type="scientific">Cercopithifilaria johnstoni</name>
    <dbReference type="NCBI Taxonomy" id="2874296"/>
    <lineage>
        <taxon>Eukaryota</taxon>
        <taxon>Metazoa</taxon>
        <taxon>Ecdysozoa</taxon>
        <taxon>Nematoda</taxon>
        <taxon>Chromadorea</taxon>
        <taxon>Rhabditida</taxon>
        <taxon>Spirurina</taxon>
        <taxon>Spiruromorpha</taxon>
        <taxon>Filarioidea</taxon>
        <taxon>Onchocercidae</taxon>
        <taxon>Cercopithifilaria</taxon>
    </lineage>
</organism>
<dbReference type="Proteomes" id="UP000746747">
    <property type="component" value="Unassembled WGS sequence"/>
</dbReference>
<evidence type="ECO:0000313" key="3">
    <source>
        <dbReference type="Proteomes" id="UP000746747"/>
    </source>
</evidence>
<name>A0A8J2LZ52_9BILA</name>
<dbReference type="AlphaFoldDB" id="A0A8J2LZ52"/>
<dbReference type="OrthoDB" id="10575645at2759"/>
<feature type="transmembrane region" description="Helical" evidence="1">
    <location>
        <begin position="12"/>
        <end position="37"/>
    </location>
</feature>
<comment type="caution">
    <text evidence="2">The sequence shown here is derived from an EMBL/GenBank/DDBJ whole genome shotgun (WGS) entry which is preliminary data.</text>
</comment>
<accession>A0A8J2LZ52</accession>
<keyword evidence="1" id="KW-0472">Membrane</keyword>